<dbReference type="Proteomes" id="UP000002593">
    <property type="component" value="Chromosome"/>
</dbReference>
<dbReference type="HOGENOM" id="CLU_114601_4_3_2"/>
<proteinExistence type="predicted"/>
<protein>
    <submittedName>
        <fullName evidence="1">Sulfor transporting protein</fullName>
    </submittedName>
</protein>
<evidence type="ECO:0000313" key="1">
    <source>
        <dbReference type="EMBL" id="ABM80936.1"/>
    </source>
</evidence>
<dbReference type="STRING" id="415426.Hbut_1093"/>
<dbReference type="InterPro" id="IPR012675">
    <property type="entry name" value="Beta-grasp_dom_sf"/>
</dbReference>
<dbReference type="PANTHER" id="PTHR38031">
    <property type="entry name" value="SULFUR CARRIER PROTEIN SLR0821-RELATED"/>
    <property type="match status" value="1"/>
</dbReference>
<dbReference type="eggNOG" id="arCOG00536">
    <property type="taxonomic scope" value="Archaea"/>
</dbReference>
<dbReference type="NCBIfam" id="TIGR01687">
    <property type="entry name" value="moaD_arch"/>
    <property type="match status" value="1"/>
</dbReference>
<dbReference type="CDD" id="cd17040">
    <property type="entry name" value="Ubl_MoaD_like"/>
    <property type="match status" value="1"/>
</dbReference>
<reference evidence="1 2" key="1">
    <citation type="journal article" date="2007" name="Archaea">
        <title>The genome of Hyperthermus butylicus: a sulfur-reducing, peptide fermenting, neutrophilic Crenarchaeote growing up to 108 degrees C.</title>
        <authorList>
            <person name="Brugger K."/>
            <person name="Chen L."/>
            <person name="Stark M."/>
            <person name="Zibat A."/>
            <person name="Redder P."/>
            <person name="Ruepp A."/>
            <person name="Awayez M."/>
            <person name="She Q."/>
            <person name="Garrett R.A."/>
            <person name="Klenk H.P."/>
        </authorList>
    </citation>
    <scope>NUCLEOTIDE SEQUENCE [LARGE SCALE GENOMIC DNA]</scope>
    <source>
        <strain evidence="2">DSM 5456 / JCM 9403 / PLM1-5</strain>
    </source>
</reference>
<dbReference type="InterPro" id="IPR003749">
    <property type="entry name" value="ThiS/MoaD-like"/>
</dbReference>
<organism evidence="1 2">
    <name type="scientific">Hyperthermus butylicus (strain DSM 5456 / JCM 9403 / PLM1-5)</name>
    <dbReference type="NCBI Taxonomy" id="415426"/>
    <lineage>
        <taxon>Archaea</taxon>
        <taxon>Thermoproteota</taxon>
        <taxon>Thermoprotei</taxon>
        <taxon>Desulfurococcales</taxon>
        <taxon>Pyrodictiaceae</taxon>
        <taxon>Hyperthermus</taxon>
    </lineage>
</organism>
<evidence type="ECO:0000313" key="2">
    <source>
        <dbReference type="Proteomes" id="UP000002593"/>
    </source>
</evidence>
<keyword evidence="2" id="KW-1185">Reference proteome</keyword>
<dbReference type="InterPro" id="IPR016155">
    <property type="entry name" value="Mopterin_synth/thiamin_S_b"/>
</dbReference>
<dbReference type="Gene3D" id="3.10.20.30">
    <property type="match status" value="1"/>
</dbReference>
<dbReference type="OrthoDB" id="45235at2157"/>
<accession>A2BLS5</accession>
<dbReference type="SUPFAM" id="SSF54285">
    <property type="entry name" value="MoaD/ThiS"/>
    <property type="match status" value="1"/>
</dbReference>
<dbReference type="PANTHER" id="PTHR38031:SF1">
    <property type="entry name" value="SULFUR CARRIER PROTEIN CYSO"/>
    <property type="match status" value="1"/>
</dbReference>
<dbReference type="Pfam" id="PF02597">
    <property type="entry name" value="ThiS"/>
    <property type="match status" value="1"/>
</dbReference>
<gene>
    <name evidence="1" type="ordered locus">Hbut_1093</name>
</gene>
<name>A2BLS5_HYPBU</name>
<dbReference type="AlphaFoldDB" id="A2BLS5"/>
<dbReference type="EMBL" id="CP000493">
    <property type="protein sequence ID" value="ABM80936.1"/>
    <property type="molecule type" value="Genomic_DNA"/>
</dbReference>
<sequence>MVRVRVRLVSLLREAVGGSEVVIEVGEDATLRDVLKTLFTRYPGLEKLVRELEARGLDIVYLVNGRFSGLDQQVRDGDEIVILPPASGG</sequence>
<dbReference type="KEGG" id="hbu:Hbut_1093"/>
<dbReference type="InterPro" id="IPR052045">
    <property type="entry name" value="Sulfur_Carrier/Prot_Modifier"/>
</dbReference>
<dbReference type="EnsemblBacteria" id="ABM80936">
    <property type="protein sequence ID" value="ABM80936"/>
    <property type="gene ID" value="Hbut_1093"/>
</dbReference>
<dbReference type="RefSeq" id="WP_011822254.1">
    <property type="nucleotide sequence ID" value="NC_008818.1"/>
</dbReference>
<dbReference type="InterPro" id="IPR010038">
    <property type="entry name" value="MoaD_arc-typ"/>
</dbReference>
<dbReference type="GeneID" id="4781668"/>